<gene>
    <name evidence="1" type="ordered locus">CENSYa_1436</name>
</gene>
<dbReference type="Proteomes" id="UP000000758">
    <property type="component" value="Chromosome"/>
</dbReference>
<keyword evidence="2" id="KW-1185">Reference proteome</keyword>
<evidence type="ECO:0000313" key="1">
    <source>
        <dbReference type="EMBL" id="ABK78058.1"/>
    </source>
</evidence>
<accession>A0RXJ1</accession>
<dbReference type="EnsemblBacteria" id="ABK78058">
    <property type="protein sequence ID" value="ABK78058"/>
    <property type="gene ID" value="CENSYa_1436"/>
</dbReference>
<dbReference type="KEGG" id="csy:CENSYa_1436"/>
<dbReference type="EMBL" id="DP000238">
    <property type="protein sequence ID" value="ABK78058.1"/>
    <property type="molecule type" value="Genomic_DNA"/>
</dbReference>
<evidence type="ECO:0000313" key="2">
    <source>
        <dbReference type="Proteomes" id="UP000000758"/>
    </source>
</evidence>
<organism evidence="1 2">
    <name type="scientific">Cenarchaeum symbiosum (strain A)</name>
    <dbReference type="NCBI Taxonomy" id="414004"/>
    <lineage>
        <taxon>Archaea</taxon>
        <taxon>Nitrososphaerota</taxon>
        <taxon>Candidatus Cenarchaeales</taxon>
        <taxon>Candidatus Cenarchaeaceae</taxon>
        <taxon>Candidatus Cenarchaeum</taxon>
    </lineage>
</organism>
<dbReference type="AlphaFoldDB" id="A0RXJ1"/>
<name>A0RXJ1_CENSY</name>
<dbReference type="STRING" id="414004.CENSYa_1436"/>
<proteinExistence type="predicted"/>
<protein>
    <submittedName>
        <fullName evidence="1">Uncharacterized protein</fullName>
    </submittedName>
</protein>
<sequence>MAVCGCHCIRCGSIRLESARTGEVEADGYCDMHHTCQDCNAHFDHLEGTVFDRCEQCGYAG</sequence>
<reference evidence="1 2" key="1">
    <citation type="journal article" date="2006" name="Proc. Natl. Acad. Sci. U.S.A.">
        <title>Genomic analysis of the uncultivated marine crenarchaeote Cenarchaeum symbiosum.</title>
        <authorList>
            <person name="Hallam S.J."/>
            <person name="Konstantinidis K.T."/>
            <person name="Putnam N."/>
            <person name="Schleper C."/>
            <person name="Watanabe Y."/>
            <person name="Sugahara J."/>
            <person name="Preston C."/>
            <person name="de la Torre J."/>
            <person name="Richardson P.M."/>
            <person name="DeLong E.F."/>
        </authorList>
    </citation>
    <scope>NUCLEOTIDE SEQUENCE [LARGE SCALE GENOMIC DNA]</scope>
    <source>
        <strain evidence="2">A</strain>
    </source>
</reference>
<dbReference type="HOGENOM" id="CLU_2857223_0_0_2"/>